<comment type="catalytic activity">
    <reaction evidence="1">
        <text>ATP + protein L-histidine = ADP + protein N-phospho-L-histidine.</text>
        <dbReference type="EC" id="2.7.13.3"/>
    </reaction>
</comment>
<accession>A0ABS9U2Z4</accession>
<sequence>MEQLLDILLGHARFHELSLRTRVVLNQLPLNLTMLLVLIIAAVVRSDEYSEPGFIVSQAAALLLLGCCAAVPWRRLPRWSHLLIPVLDFSVIGLLRVTSEDVLGGLALLAAFPIIWLTGSGYRPRLMVVFGGVASLLMVWVPHFMNGTAAPATLAAEFLTPFMMLAIGIVTAVMTQSAKAQQLRVQELLDRSETRGHLLDTILDTVDVGVGVFDTEGRILLMNAQQRELHASALPPGVEDARERDLLIFRDGSQQPVPTSDRPARRAIDGETFSHEVYRLGRGPKSRIVSVSARAFLEASGCRGGSVLAFSDVTEVVAAVRARETFVAAMSHEFRTPLTSLIGYAELLQDDPSLSPAARSDTQVMVRNARHLNKMVDDVLAAATSGVTEDYRLPLDLARLVREQAVASAPEAMSRNITLDVDAEGDLPILGDRTGVVRVIDNLVSNALKYSDDGGKVRLEARQDGAWAVLSVEDQGIGIGAEDLDRVFKRFQRSSAAVRSGVPGTGLGLALAQEVAEQHGGELAVTSELGVGSVFTLRLPLRQP</sequence>
<dbReference type="Gene3D" id="3.30.450.20">
    <property type="entry name" value="PAS domain"/>
    <property type="match status" value="1"/>
</dbReference>
<feature type="transmembrane region" description="Helical" evidence="8">
    <location>
        <begin position="23"/>
        <end position="43"/>
    </location>
</feature>
<dbReference type="InterPro" id="IPR036097">
    <property type="entry name" value="HisK_dim/P_sf"/>
</dbReference>
<keyword evidence="8" id="KW-0472">Membrane</keyword>
<comment type="caution">
    <text evidence="10">The sequence shown here is derived from an EMBL/GenBank/DDBJ whole genome shotgun (WGS) entry which is preliminary data.</text>
</comment>
<dbReference type="InterPro" id="IPR035965">
    <property type="entry name" value="PAS-like_dom_sf"/>
</dbReference>
<evidence type="ECO:0000256" key="8">
    <source>
        <dbReference type="SAM" id="Phobius"/>
    </source>
</evidence>
<dbReference type="SUPFAM" id="SSF55874">
    <property type="entry name" value="ATPase domain of HSP90 chaperone/DNA topoisomerase II/histidine kinase"/>
    <property type="match status" value="1"/>
</dbReference>
<evidence type="ECO:0000256" key="4">
    <source>
        <dbReference type="ARBA" id="ARBA00022553"/>
    </source>
</evidence>
<evidence type="ECO:0000256" key="1">
    <source>
        <dbReference type="ARBA" id="ARBA00000085"/>
    </source>
</evidence>
<feature type="transmembrane region" description="Helical" evidence="8">
    <location>
        <begin position="126"/>
        <end position="145"/>
    </location>
</feature>
<dbReference type="EC" id="2.7.13.3" evidence="3"/>
<evidence type="ECO:0000256" key="7">
    <source>
        <dbReference type="ARBA" id="ARBA00023012"/>
    </source>
</evidence>
<name>A0ABS9U2Z4_9MICC</name>
<dbReference type="PANTHER" id="PTHR43711:SF1">
    <property type="entry name" value="HISTIDINE KINASE 1"/>
    <property type="match status" value="1"/>
</dbReference>
<keyword evidence="4" id="KW-0597">Phosphoprotein</keyword>
<feature type="domain" description="Histidine kinase" evidence="9">
    <location>
        <begin position="329"/>
        <end position="543"/>
    </location>
</feature>
<dbReference type="InterPro" id="IPR005467">
    <property type="entry name" value="His_kinase_dom"/>
</dbReference>
<dbReference type="Pfam" id="PF00512">
    <property type="entry name" value="HisKA"/>
    <property type="match status" value="1"/>
</dbReference>
<dbReference type="SMART" id="SM00388">
    <property type="entry name" value="HisKA"/>
    <property type="match status" value="1"/>
</dbReference>
<keyword evidence="8" id="KW-0812">Transmembrane</keyword>
<dbReference type="Pfam" id="PF08448">
    <property type="entry name" value="PAS_4"/>
    <property type="match status" value="1"/>
</dbReference>
<evidence type="ECO:0000256" key="2">
    <source>
        <dbReference type="ARBA" id="ARBA00004236"/>
    </source>
</evidence>
<evidence type="ECO:0000256" key="3">
    <source>
        <dbReference type="ARBA" id="ARBA00012438"/>
    </source>
</evidence>
<evidence type="ECO:0000256" key="5">
    <source>
        <dbReference type="ARBA" id="ARBA00022679"/>
    </source>
</evidence>
<keyword evidence="5" id="KW-0808">Transferase</keyword>
<dbReference type="PROSITE" id="PS50109">
    <property type="entry name" value="HIS_KIN"/>
    <property type="match status" value="1"/>
</dbReference>
<dbReference type="InterPro" id="IPR004358">
    <property type="entry name" value="Sig_transdc_His_kin-like_C"/>
</dbReference>
<dbReference type="InterPro" id="IPR013656">
    <property type="entry name" value="PAS_4"/>
</dbReference>
<dbReference type="CDD" id="cd00082">
    <property type="entry name" value="HisKA"/>
    <property type="match status" value="1"/>
</dbReference>
<evidence type="ECO:0000259" key="9">
    <source>
        <dbReference type="PROSITE" id="PS50109"/>
    </source>
</evidence>
<keyword evidence="11" id="KW-1185">Reference proteome</keyword>
<dbReference type="Gene3D" id="3.30.565.10">
    <property type="entry name" value="Histidine kinase-like ATPase, C-terminal domain"/>
    <property type="match status" value="1"/>
</dbReference>
<dbReference type="SUPFAM" id="SSF47384">
    <property type="entry name" value="Homodimeric domain of signal transducing histidine kinase"/>
    <property type="match status" value="1"/>
</dbReference>
<dbReference type="SMART" id="SM00387">
    <property type="entry name" value="HATPase_c"/>
    <property type="match status" value="1"/>
</dbReference>
<organism evidence="10 11">
    <name type="scientific">Sinomonas terrae</name>
    <dbReference type="NCBI Taxonomy" id="2908838"/>
    <lineage>
        <taxon>Bacteria</taxon>
        <taxon>Bacillati</taxon>
        <taxon>Actinomycetota</taxon>
        <taxon>Actinomycetes</taxon>
        <taxon>Micrococcales</taxon>
        <taxon>Micrococcaceae</taxon>
        <taxon>Sinomonas</taxon>
    </lineage>
</organism>
<protein>
    <recommendedName>
        <fullName evidence="3">histidine kinase</fullName>
        <ecNumber evidence="3">2.7.13.3</ecNumber>
    </recommendedName>
</protein>
<gene>
    <name evidence="10" type="ORF">L0M17_13450</name>
</gene>
<dbReference type="Proteomes" id="UP001202922">
    <property type="component" value="Unassembled WGS sequence"/>
</dbReference>
<comment type="subcellular location">
    <subcellularLocation>
        <location evidence="2">Cell membrane</location>
    </subcellularLocation>
</comment>
<evidence type="ECO:0000313" key="10">
    <source>
        <dbReference type="EMBL" id="MCH6470970.1"/>
    </source>
</evidence>
<dbReference type="EMBL" id="JAKZBV010000001">
    <property type="protein sequence ID" value="MCH6470970.1"/>
    <property type="molecule type" value="Genomic_DNA"/>
</dbReference>
<feature type="transmembrane region" description="Helical" evidence="8">
    <location>
        <begin position="79"/>
        <end position="96"/>
    </location>
</feature>
<keyword evidence="6 10" id="KW-0418">Kinase</keyword>
<keyword evidence="8" id="KW-1133">Transmembrane helix</keyword>
<proteinExistence type="predicted"/>
<dbReference type="RefSeq" id="WP_241054527.1">
    <property type="nucleotide sequence ID" value="NZ_JAKZBV010000001.1"/>
</dbReference>
<evidence type="ECO:0000256" key="6">
    <source>
        <dbReference type="ARBA" id="ARBA00022777"/>
    </source>
</evidence>
<dbReference type="InterPro" id="IPR036890">
    <property type="entry name" value="HATPase_C_sf"/>
</dbReference>
<feature type="transmembrane region" description="Helical" evidence="8">
    <location>
        <begin position="55"/>
        <end position="72"/>
    </location>
</feature>
<dbReference type="PRINTS" id="PR00344">
    <property type="entry name" value="BCTRLSENSOR"/>
</dbReference>
<dbReference type="SUPFAM" id="SSF55785">
    <property type="entry name" value="PYP-like sensor domain (PAS domain)"/>
    <property type="match status" value="1"/>
</dbReference>
<dbReference type="Pfam" id="PF02518">
    <property type="entry name" value="HATPase_c"/>
    <property type="match status" value="1"/>
</dbReference>
<dbReference type="CDD" id="cd00075">
    <property type="entry name" value="HATPase"/>
    <property type="match status" value="1"/>
</dbReference>
<dbReference type="PANTHER" id="PTHR43711">
    <property type="entry name" value="TWO-COMPONENT HISTIDINE KINASE"/>
    <property type="match status" value="1"/>
</dbReference>
<dbReference type="Gene3D" id="1.10.287.130">
    <property type="match status" value="1"/>
</dbReference>
<dbReference type="InterPro" id="IPR050736">
    <property type="entry name" value="Sensor_HK_Regulatory"/>
</dbReference>
<dbReference type="InterPro" id="IPR003594">
    <property type="entry name" value="HATPase_dom"/>
</dbReference>
<reference evidence="10 11" key="1">
    <citation type="submission" date="2022-03" db="EMBL/GenBank/DDBJ databases">
        <title>Sinomonas sp. isolated from a soil.</title>
        <authorList>
            <person name="Han J."/>
            <person name="Kim D.-U."/>
        </authorList>
    </citation>
    <scope>NUCLEOTIDE SEQUENCE [LARGE SCALE GENOMIC DNA]</scope>
    <source>
        <strain evidence="10 11">5-5</strain>
    </source>
</reference>
<dbReference type="InterPro" id="IPR003661">
    <property type="entry name" value="HisK_dim/P_dom"/>
</dbReference>
<dbReference type="GO" id="GO:0016301">
    <property type="term" value="F:kinase activity"/>
    <property type="evidence" value="ECO:0007669"/>
    <property type="project" value="UniProtKB-KW"/>
</dbReference>
<feature type="transmembrane region" description="Helical" evidence="8">
    <location>
        <begin position="151"/>
        <end position="174"/>
    </location>
</feature>
<evidence type="ECO:0000313" key="11">
    <source>
        <dbReference type="Proteomes" id="UP001202922"/>
    </source>
</evidence>
<feature type="transmembrane region" description="Helical" evidence="8">
    <location>
        <begin position="102"/>
        <end position="119"/>
    </location>
</feature>
<keyword evidence="7" id="KW-0902">Two-component regulatory system</keyword>